<gene>
    <name evidence="2" type="ORF">CRM94_26105</name>
    <name evidence="1" type="ORF">DM48_7521</name>
</gene>
<dbReference type="AlphaFoldDB" id="A0A095F3I9"/>
<sequence length="128" mass="13760">MQWVSITAMALVAASLAAALQPVFLEVLVNSITSAPEQWRQAFVGPVVTIVVAEGGNSLGDIASSILQQQAAYLLSVSFTRKIPALDLEPDCRNGPIECSVAYPDDMRKCVSDSYQHGVCVCHPDHCR</sequence>
<dbReference type="EMBL" id="PDDY01000004">
    <property type="protein sequence ID" value="PEH37929.1"/>
    <property type="molecule type" value="Genomic_DNA"/>
</dbReference>
<reference evidence="2" key="3">
    <citation type="submission" date="2017-09" db="EMBL/GenBank/DDBJ databases">
        <title>FDA dAtabase for Regulatory Grade micrObial Sequences (FDA-ARGOS): Supporting development and validation of Infectious Disease Dx tests.</title>
        <authorList>
            <person name="Minogue T."/>
            <person name="Wolcott M."/>
            <person name="Wasieloski L."/>
            <person name="Aguilar W."/>
            <person name="Moore D."/>
            <person name="Tallon L.J."/>
            <person name="Sadzewicz L."/>
            <person name="Ott S."/>
            <person name="Zhao X."/>
            <person name="Nagaraj S."/>
            <person name="Vavikolanu K."/>
            <person name="Aluvathingal J."/>
            <person name="Nadendla S."/>
            <person name="Sichtig H."/>
        </authorList>
    </citation>
    <scope>NUCLEOTIDE SEQUENCE</scope>
    <source>
        <strain evidence="2">FDAARGOS_390</strain>
    </source>
</reference>
<comment type="caution">
    <text evidence="2">The sequence shown here is derived from an EMBL/GenBank/DDBJ whole genome shotgun (WGS) entry which is preliminary data.</text>
</comment>
<dbReference type="Proteomes" id="UP000220629">
    <property type="component" value="Unassembled WGS sequence"/>
</dbReference>
<reference evidence="4" key="2">
    <citation type="submission" date="2017-09" db="EMBL/GenBank/DDBJ databases">
        <title>FDA dAtabase for Regulatory Grade micrObial Sequences (FDA-ARGOS): Supporting development and validation of Infectious Disease Dx tests.</title>
        <authorList>
            <person name="Minogue T."/>
            <person name="Wolcott M."/>
            <person name="Wasieloski L."/>
            <person name="Aguilar W."/>
            <person name="Moore D."/>
            <person name="Tallon L."/>
            <person name="Sadzewicz L."/>
            <person name="Ott S."/>
            <person name="Zhao X."/>
            <person name="Nagaraj S."/>
            <person name="Vavikolanu K."/>
            <person name="Aluvathingal J."/>
            <person name="Nadendla S."/>
            <person name="Sichtig H."/>
        </authorList>
    </citation>
    <scope>NUCLEOTIDE SEQUENCE [LARGE SCALE GENOMIC DNA]</scope>
    <source>
        <strain evidence="4">FDAARGOS_390</strain>
    </source>
</reference>
<name>A0A095F3I9_BURGA</name>
<dbReference type="Proteomes" id="UP000029590">
    <property type="component" value="Unassembled WGS sequence"/>
</dbReference>
<evidence type="ECO:0000313" key="4">
    <source>
        <dbReference type="Proteomes" id="UP000220629"/>
    </source>
</evidence>
<protein>
    <submittedName>
        <fullName evidence="2">Uncharacterized protein</fullName>
    </submittedName>
</protein>
<dbReference type="KEGG" id="bgo:BM43_3980"/>
<organism evidence="2 4">
    <name type="scientific">Burkholderia gladioli</name>
    <name type="common">Pseudomonas marginata</name>
    <name type="synonym">Phytomonas marginata</name>
    <dbReference type="NCBI Taxonomy" id="28095"/>
    <lineage>
        <taxon>Bacteria</taxon>
        <taxon>Pseudomonadati</taxon>
        <taxon>Pseudomonadota</taxon>
        <taxon>Betaproteobacteria</taxon>
        <taxon>Burkholderiales</taxon>
        <taxon>Burkholderiaceae</taxon>
        <taxon>Burkholderia</taxon>
    </lineage>
</organism>
<accession>A0A095F3I9</accession>
<evidence type="ECO:0000313" key="3">
    <source>
        <dbReference type="Proteomes" id="UP000029590"/>
    </source>
</evidence>
<evidence type="ECO:0000313" key="2">
    <source>
        <dbReference type="EMBL" id="PEH37929.1"/>
    </source>
</evidence>
<dbReference type="EMBL" id="JPGG01000017">
    <property type="protein sequence ID" value="KGC11535.1"/>
    <property type="molecule type" value="Genomic_DNA"/>
</dbReference>
<proteinExistence type="predicted"/>
<evidence type="ECO:0000313" key="1">
    <source>
        <dbReference type="EMBL" id="KGC11535.1"/>
    </source>
</evidence>
<reference evidence="1 3" key="1">
    <citation type="submission" date="2014-04" db="EMBL/GenBank/DDBJ databases">
        <authorList>
            <person name="Bishop-Lilly K.A."/>
            <person name="Broomall S.M."/>
            <person name="Chain P.S."/>
            <person name="Chertkov O."/>
            <person name="Coyne S.R."/>
            <person name="Daligault H.E."/>
            <person name="Davenport K.W."/>
            <person name="Erkkila T."/>
            <person name="Frey K.G."/>
            <person name="Gibbons H.S."/>
            <person name="Gu W."/>
            <person name="Jaissle J."/>
            <person name="Johnson S.L."/>
            <person name="Koroleva G.I."/>
            <person name="Ladner J.T."/>
            <person name="Lo C.-C."/>
            <person name="Minogue T.D."/>
            <person name="Munk C."/>
            <person name="Palacios G.F."/>
            <person name="Redden C.L."/>
            <person name="Rosenzweig C.N."/>
            <person name="Scholz M.B."/>
            <person name="Teshima H."/>
            <person name="Xu Y."/>
        </authorList>
    </citation>
    <scope>NUCLEOTIDE SEQUENCE [LARGE SCALE GENOMIC DNA]</scope>
    <source>
        <strain evidence="1">Gladioli</strain>
        <strain evidence="3">gladioli</strain>
    </source>
</reference>
<dbReference type="RefSeq" id="WP_036050696.1">
    <property type="nucleotide sequence ID" value="NZ_CADFAJ010000025.1"/>
</dbReference>